<dbReference type="Pfam" id="PF08284">
    <property type="entry name" value="RVP_2"/>
    <property type="match status" value="1"/>
</dbReference>
<accession>A0A8S9N5Q8</accession>
<sequence>MHRKPGRFVALPNGGRCPIEGFCQNMSMTVQGHQFKTDCFAILLKGFDVVLGIRWLNALGRVIWDGPNKTVEFNHGTTPVIWHGEAEERGKTNISLQALGCDSEGLEHWFSEEEEVFTTPGTGIRRIPQAPKQSIYALNPVPASDLLDMTAKLLVLPFAGDGERSGHELVHQSPHPFDFVVLRKYEYQINRPKRR</sequence>
<dbReference type="EMBL" id="QGKX02001621">
    <property type="protein sequence ID" value="KAF3499162.1"/>
    <property type="molecule type" value="Genomic_DNA"/>
</dbReference>
<dbReference type="Proteomes" id="UP000712600">
    <property type="component" value="Unassembled WGS sequence"/>
</dbReference>
<dbReference type="Gene3D" id="2.40.70.10">
    <property type="entry name" value="Acid Proteases"/>
    <property type="match status" value="1"/>
</dbReference>
<protein>
    <submittedName>
        <fullName evidence="1">Uncharacterized protein</fullName>
    </submittedName>
</protein>
<dbReference type="CDD" id="cd00303">
    <property type="entry name" value="retropepsin_like"/>
    <property type="match status" value="1"/>
</dbReference>
<dbReference type="InterPro" id="IPR021109">
    <property type="entry name" value="Peptidase_aspartic_dom_sf"/>
</dbReference>
<name>A0A8S9N5Q8_BRACR</name>
<comment type="caution">
    <text evidence="1">The sequence shown here is derived from an EMBL/GenBank/DDBJ whole genome shotgun (WGS) entry which is preliminary data.</text>
</comment>
<reference evidence="1" key="1">
    <citation type="submission" date="2019-12" db="EMBL/GenBank/DDBJ databases">
        <title>Genome sequencing and annotation of Brassica cretica.</title>
        <authorList>
            <person name="Studholme D.J."/>
            <person name="Sarris P."/>
        </authorList>
    </citation>
    <scope>NUCLEOTIDE SEQUENCE</scope>
    <source>
        <strain evidence="1">PFS-109/04</strain>
        <tissue evidence="1">Leaf</tissue>
    </source>
</reference>
<evidence type="ECO:0000313" key="2">
    <source>
        <dbReference type="Proteomes" id="UP000712600"/>
    </source>
</evidence>
<evidence type="ECO:0000313" key="1">
    <source>
        <dbReference type="EMBL" id="KAF3499162.1"/>
    </source>
</evidence>
<gene>
    <name evidence="1" type="ORF">F2Q69_00040824</name>
</gene>
<dbReference type="AlphaFoldDB" id="A0A8S9N5Q8"/>
<organism evidence="1 2">
    <name type="scientific">Brassica cretica</name>
    <name type="common">Mustard</name>
    <dbReference type="NCBI Taxonomy" id="69181"/>
    <lineage>
        <taxon>Eukaryota</taxon>
        <taxon>Viridiplantae</taxon>
        <taxon>Streptophyta</taxon>
        <taxon>Embryophyta</taxon>
        <taxon>Tracheophyta</taxon>
        <taxon>Spermatophyta</taxon>
        <taxon>Magnoliopsida</taxon>
        <taxon>eudicotyledons</taxon>
        <taxon>Gunneridae</taxon>
        <taxon>Pentapetalae</taxon>
        <taxon>rosids</taxon>
        <taxon>malvids</taxon>
        <taxon>Brassicales</taxon>
        <taxon>Brassicaceae</taxon>
        <taxon>Brassiceae</taxon>
        <taxon>Brassica</taxon>
    </lineage>
</organism>
<proteinExistence type="predicted"/>